<comment type="caution">
    <text evidence="1">The sequence shown here is derived from an EMBL/GenBank/DDBJ whole genome shotgun (WGS) entry which is preliminary data.</text>
</comment>
<protein>
    <submittedName>
        <fullName evidence="1">Uncharacterized protein</fullName>
    </submittedName>
</protein>
<dbReference type="AlphaFoldDB" id="A0A1Q6DW20"/>
<accession>A0A1Q6DW20</accession>
<keyword evidence="2" id="KW-1185">Reference proteome</keyword>
<dbReference type="EMBL" id="MSDW01000001">
    <property type="protein sequence ID" value="OKY78502.1"/>
    <property type="molecule type" value="Genomic_DNA"/>
</dbReference>
<proteinExistence type="predicted"/>
<dbReference type="InParanoid" id="A0A1Q6DW20"/>
<dbReference type="Proteomes" id="UP000185744">
    <property type="component" value="Unassembled WGS sequence"/>
</dbReference>
<dbReference type="STRING" id="1903181.BTN85_0993"/>
<gene>
    <name evidence="1" type="ORF">BTN85_0993</name>
</gene>
<organism evidence="1 2">
    <name type="scientific">Methanohalarchaeum thermophilum</name>
    <dbReference type="NCBI Taxonomy" id="1903181"/>
    <lineage>
        <taxon>Archaea</taxon>
        <taxon>Methanobacteriati</taxon>
        <taxon>Methanobacteriota</taxon>
        <taxon>Methanonatronarchaeia</taxon>
        <taxon>Methanonatronarchaeales</taxon>
        <taxon>Methanonatronarchaeaceae</taxon>
        <taxon>Candidatus Methanohalarchaeum</taxon>
    </lineage>
</organism>
<sequence>MDSKDQPEPLSEDPELNDYELNKLNDLRNKIKKDRDRWFIENRYDDLGIETVPKSFWLSEEEINERESKLDEYSQSVLEDY</sequence>
<evidence type="ECO:0000313" key="1">
    <source>
        <dbReference type="EMBL" id="OKY78502.1"/>
    </source>
</evidence>
<evidence type="ECO:0000313" key="2">
    <source>
        <dbReference type="Proteomes" id="UP000185744"/>
    </source>
</evidence>
<reference evidence="1" key="1">
    <citation type="submission" date="2016-12" db="EMBL/GenBank/DDBJ databases">
        <title>Discovery of methanogenic haloarchaea.</title>
        <authorList>
            <person name="Sorokin D.Y."/>
            <person name="Makarova K.S."/>
            <person name="Abbas B."/>
            <person name="Ferrer M."/>
            <person name="Golyshin P.N."/>
        </authorList>
    </citation>
    <scope>NUCLEOTIDE SEQUENCE [LARGE SCALE GENOMIC DNA]</scope>
    <source>
        <strain evidence="1">HMET1</strain>
    </source>
</reference>
<name>A0A1Q6DW20_METT1</name>